<organism evidence="2">
    <name type="scientific">bioreactor metagenome</name>
    <dbReference type="NCBI Taxonomy" id="1076179"/>
    <lineage>
        <taxon>unclassified sequences</taxon>
        <taxon>metagenomes</taxon>
        <taxon>ecological metagenomes</taxon>
    </lineage>
</organism>
<sequence>MGQCFVDDIEGKNYVFVDFNILALGYLFKYITYGIWTVALVFPTNP</sequence>
<keyword evidence="1" id="KW-1133">Transmembrane helix</keyword>
<dbReference type="EMBL" id="VSSQ01055999">
    <property type="protein sequence ID" value="MPN09871.1"/>
    <property type="molecule type" value="Genomic_DNA"/>
</dbReference>
<keyword evidence="1" id="KW-0472">Membrane</keyword>
<accession>A0A645F6H9</accession>
<comment type="caution">
    <text evidence="2">The sequence shown here is derived from an EMBL/GenBank/DDBJ whole genome shotgun (WGS) entry which is preliminary data.</text>
</comment>
<gene>
    <name evidence="2" type="ORF">SDC9_157164</name>
</gene>
<evidence type="ECO:0000313" key="2">
    <source>
        <dbReference type="EMBL" id="MPN09871.1"/>
    </source>
</evidence>
<keyword evidence="1" id="KW-0812">Transmembrane</keyword>
<evidence type="ECO:0000256" key="1">
    <source>
        <dbReference type="SAM" id="Phobius"/>
    </source>
</evidence>
<dbReference type="AlphaFoldDB" id="A0A645F6H9"/>
<name>A0A645F6H9_9ZZZZ</name>
<protein>
    <submittedName>
        <fullName evidence="2">Uncharacterized protein</fullName>
    </submittedName>
</protein>
<reference evidence="2" key="1">
    <citation type="submission" date="2019-08" db="EMBL/GenBank/DDBJ databases">
        <authorList>
            <person name="Kucharzyk K."/>
            <person name="Murdoch R.W."/>
            <person name="Higgins S."/>
            <person name="Loffler F."/>
        </authorList>
    </citation>
    <scope>NUCLEOTIDE SEQUENCE</scope>
</reference>
<feature type="transmembrane region" description="Helical" evidence="1">
    <location>
        <begin position="21"/>
        <end position="42"/>
    </location>
</feature>
<proteinExistence type="predicted"/>